<organism evidence="2">
    <name type="scientific">Archaeoglobus fulgidus</name>
    <dbReference type="NCBI Taxonomy" id="2234"/>
    <lineage>
        <taxon>Archaea</taxon>
        <taxon>Methanobacteriati</taxon>
        <taxon>Methanobacteriota</taxon>
        <taxon>Archaeoglobi</taxon>
        <taxon>Archaeoglobales</taxon>
        <taxon>Archaeoglobaceae</taxon>
        <taxon>Archaeoglobus</taxon>
    </lineage>
</organism>
<reference evidence="2" key="1">
    <citation type="journal article" date="2020" name="mSystems">
        <title>Genome- and Community-Level Interaction Insights into Carbon Utilization and Element Cycling Functions of Hydrothermarchaeota in Hydrothermal Sediment.</title>
        <authorList>
            <person name="Zhou Z."/>
            <person name="Liu Y."/>
            <person name="Xu W."/>
            <person name="Pan J."/>
            <person name="Luo Z.H."/>
            <person name="Li M."/>
        </authorList>
    </citation>
    <scope>NUCLEOTIDE SEQUENCE [LARGE SCALE GENOMIC DNA]</scope>
    <source>
        <strain evidence="2">SpSt-587</strain>
    </source>
</reference>
<dbReference type="PIRSF" id="PIRSF015873">
    <property type="entry name" value="FwdD"/>
    <property type="match status" value="1"/>
</dbReference>
<evidence type="ECO:0000313" key="2">
    <source>
        <dbReference type="EMBL" id="HGT82676.1"/>
    </source>
</evidence>
<dbReference type="GO" id="GO:0043546">
    <property type="term" value="F:molybdopterin cofactor binding"/>
    <property type="evidence" value="ECO:0007669"/>
    <property type="project" value="InterPro"/>
</dbReference>
<dbReference type="InterPro" id="IPR009010">
    <property type="entry name" value="Asp_de-COase-like_dom_sf"/>
</dbReference>
<dbReference type="InterPro" id="IPR012040">
    <property type="entry name" value="Formylmethanofuran_DH_dsu"/>
</dbReference>
<protein>
    <submittedName>
        <fullName evidence="2">tRNA CCA-pyrophosphorylase</fullName>
    </submittedName>
</protein>
<proteinExistence type="predicted"/>
<dbReference type="Gene3D" id="2.40.40.20">
    <property type="match status" value="1"/>
</dbReference>
<dbReference type="SUPFAM" id="SSF50692">
    <property type="entry name" value="ADC-like"/>
    <property type="match status" value="1"/>
</dbReference>
<dbReference type="Pfam" id="PF01568">
    <property type="entry name" value="Molydop_binding"/>
    <property type="match status" value="1"/>
</dbReference>
<dbReference type="InterPro" id="IPR006657">
    <property type="entry name" value="MoPterin_dinucl-bd_dom"/>
</dbReference>
<name>A0A7J3M170_ARCFL</name>
<dbReference type="EMBL" id="DSYZ01000068">
    <property type="protein sequence ID" value="HGT82676.1"/>
    <property type="molecule type" value="Genomic_DNA"/>
</dbReference>
<evidence type="ECO:0000259" key="1">
    <source>
        <dbReference type="Pfam" id="PF01568"/>
    </source>
</evidence>
<accession>A0A7J3M170</accession>
<sequence length="122" mass="13536">MVVVELITGRTLDQGATVEEKLSDEYFNAVNYIELSEEDFKQLALKEGDRVKVVTDFGEVVVFAKKSELPKGIAFIPMGPYANAVIDPATDGTGMPQFKGIKARVERTEERVKTIKELLEAI</sequence>
<feature type="domain" description="Molybdopterin dinucleotide-binding" evidence="1">
    <location>
        <begin position="6"/>
        <end position="100"/>
    </location>
</feature>
<comment type="caution">
    <text evidence="2">The sequence shown here is derived from an EMBL/GenBank/DDBJ whole genome shotgun (WGS) entry which is preliminary data.</text>
</comment>
<gene>
    <name evidence="2" type="ORF">ENT52_03010</name>
</gene>
<dbReference type="AlphaFoldDB" id="A0A7J3M170"/>
<dbReference type="GO" id="GO:0016491">
    <property type="term" value="F:oxidoreductase activity"/>
    <property type="evidence" value="ECO:0007669"/>
    <property type="project" value="InterPro"/>
</dbReference>